<name>A0ABV1KJ85_9PSEU</name>
<feature type="domain" description="Amidase" evidence="3">
    <location>
        <begin position="39"/>
        <end position="455"/>
    </location>
</feature>
<dbReference type="Pfam" id="PF01425">
    <property type="entry name" value="Amidase"/>
    <property type="match status" value="1"/>
</dbReference>
<comment type="similarity">
    <text evidence="1">Belongs to the amidase family.</text>
</comment>
<keyword evidence="5" id="KW-1185">Reference proteome</keyword>
<dbReference type="Gene3D" id="3.90.1300.10">
    <property type="entry name" value="Amidase signature (AS) domain"/>
    <property type="match status" value="1"/>
</dbReference>
<dbReference type="InterPro" id="IPR036928">
    <property type="entry name" value="AS_sf"/>
</dbReference>
<proteinExistence type="inferred from homology"/>
<dbReference type="RefSeq" id="WP_349301004.1">
    <property type="nucleotide sequence ID" value="NZ_JBEDNQ010000012.1"/>
</dbReference>
<dbReference type="PANTHER" id="PTHR11895:SF7">
    <property type="entry name" value="GLUTAMYL-TRNA(GLN) AMIDOTRANSFERASE SUBUNIT A, MITOCHONDRIAL"/>
    <property type="match status" value="1"/>
</dbReference>
<dbReference type="EMBL" id="JBEDNQ010000012">
    <property type="protein sequence ID" value="MEQ3553933.1"/>
    <property type="molecule type" value="Genomic_DNA"/>
</dbReference>
<dbReference type="Proteomes" id="UP001494902">
    <property type="component" value="Unassembled WGS sequence"/>
</dbReference>
<reference evidence="4 5" key="1">
    <citation type="submission" date="2024-03" db="EMBL/GenBank/DDBJ databases">
        <title>Draft genome sequence of Pseudonocardia nematodicida JCM 31783.</title>
        <authorList>
            <person name="Butdee W."/>
            <person name="Duangmal K."/>
        </authorList>
    </citation>
    <scope>NUCLEOTIDE SEQUENCE [LARGE SCALE GENOMIC DNA]</scope>
    <source>
        <strain evidence="4 5">JCM 31783</strain>
    </source>
</reference>
<dbReference type="SUPFAM" id="SSF75304">
    <property type="entry name" value="Amidase signature (AS) enzymes"/>
    <property type="match status" value="1"/>
</dbReference>
<evidence type="ECO:0000256" key="1">
    <source>
        <dbReference type="ARBA" id="ARBA00009199"/>
    </source>
</evidence>
<gene>
    <name evidence="4" type="ORF">WIS52_25955</name>
</gene>
<comment type="caution">
    <text evidence="4">The sequence shown here is derived from an EMBL/GenBank/DDBJ whole genome shotgun (WGS) entry which is preliminary data.</text>
</comment>
<dbReference type="PANTHER" id="PTHR11895">
    <property type="entry name" value="TRANSAMIDASE"/>
    <property type="match status" value="1"/>
</dbReference>
<feature type="region of interest" description="Disordered" evidence="2">
    <location>
        <begin position="138"/>
        <end position="168"/>
    </location>
</feature>
<evidence type="ECO:0000259" key="3">
    <source>
        <dbReference type="Pfam" id="PF01425"/>
    </source>
</evidence>
<protein>
    <submittedName>
        <fullName evidence="4">Amidase</fullName>
    </submittedName>
</protein>
<evidence type="ECO:0000313" key="4">
    <source>
        <dbReference type="EMBL" id="MEQ3553933.1"/>
    </source>
</evidence>
<organism evidence="4 5">
    <name type="scientific">Pseudonocardia nematodicida</name>
    <dbReference type="NCBI Taxonomy" id="1206997"/>
    <lineage>
        <taxon>Bacteria</taxon>
        <taxon>Bacillati</taxon>
        <taxon>Actinomycetota</taxon>
        <taxon>Actinomycetes</taxon>
        <taxon>Pseudonocardiales</taxon>
        <taxon>Pseudonocardiaceae</taxon>
        <taxon>Pseudonocardia</taxon>
    </lineage>
</organism>
<evidence type="ECO:0000313" key="5">
    <source>
        <dbReference type="Proteomes" id="UP001494902"/>
    </source>
</evidence>
<evidence type="ECO:0000256" key="2">
    <source>
        <dbReference type="SAM" id="MobiDB-lite"/>
    </source>
</evidence>
<dbReference type="InterPro" id="IPR000120">
    <property type="entry name" value="Amidase"/>
</dbReference>
<sequence>MTARAAHDVVAYDPSSFEGLQFHRAVDAFRSGTDTPRDYLERCLATIAEREPVVRAWAFLDEEGARRQADSSTGRWRDGRALSPVDGMPIGVKDVVETKDMPTEYGCAAFSGNFPRRDNAAVAALRQAGAVIVGKTTTAELGGPQPPATTNPFHSGHTPGGSSSGSGAAVGAQMVPACFATQSASSLLRPASFNGNWGLKPSQGAVNRGERQAGSTAAHGAVAACPEDMWHVAIAMAGRAGGDPGWPALRGPGDLPPAHRPFTVAVMETEGWPDLDPASHEAFEQVVEQVRAHGVTVLRREDAPVERFERALVGATALTTSLLAWEYSWAFRPVYEANPQGVSERGRQFFLDRADEMGPAGYEAALQEQNVVKQAYVAVSGRVDAVLSPASAGPAPAWDPDVPAAAGVTWPTGNPAFGTVSSLLGAPAVNAPLMSVRGLPYGVQVMGRHGDDARVTAIAHWLREIVTPVVL</sequence>
<dbReference type="InterPro" id="IPR023631">
    <property type="entry name" value="Amidase_dom"/>
</dbReference>
<accession>A0ABV1KJ85</accession>